<dbReference type="CDD" id="cd16914">
    <property type="entry name" value="EcfT"/>
    <property type="match status" value="1"/>
</dbReference>
<organism evidence="6 7">
    <name type="scientific">Actinotalea ferrariae CF5-4</name>
    <dbReference type="NCBI Taxonomy" id="948458"/>
    <lineage>
        <taxon>Bacteria</taxon>
        <taxon>Bacillati</taxon>
        <taxon>Actinomycetota</taxon>
        <taxon>Actinomycetes</taxon>
        <taxon>Micrococcales</taxon>
        <taxon>Cellulomonadaceae</taxon>
        <taxon>Actinotalea</taxon>
    </lineage>
</organism>
<dbReference type="GO" id="GO:0005886">
    <property type="term" value="C:plasma membrane"/>
    <property type="evidence" value="ECO:0007669"/>
    <property type="project" value="TreeGrafter"/>
</dbReference>
<evidence type="ECO:0000256" key="5">
    <source>
        <dbReference type="SAM" id="Phobius"/>
    </source>
</evidence>
<dbReference type="OrthoDB" id="509049at2"/>
<accession>A0A021VPG3</accession>
<protein>
    <submittedName>
        <fullName evidence="6">Cobalt transporter</fullName>
    </submittedName>
</protein>
<gene>
    <name evidence="6" type="ORF">N866_03545</name>
</gene>
<evidence type="ECO:0000313" key="7">
    <source>
        <dbReference type="Proteomes" id="UP000019753"/>
    </source>
</evidence>
<dbReference type="RefSeq" id="WP_034226707.1">
    <property type="nucleotide sequence ID" value="NZ_AXCW01000136.1"/>
</dbReference>
<evidence type="ECO:0000256" key="1">
    <source>
        <dbReference type="ARBA" id="ARBA00004141"/>
    </source>
</evidence>
<comment type="subcellular location">
    <subcellularLocation>
        <location evidence="1">Membrane</location>
        <topology evidence="1">Multi-pass membrane protein</topology>
    </subcellularLocation>
</comment>
<keyword evidence="3 5" id="KW-1133">Transmembrane helix</keyword>
<dbReference type="Pfam" id="PF02361">
    <property type="entry name" value="CbiQ"/>
    <property type="match status" value="1"/>
</dbReference>
<evidence type="ECO:0000256" key="3">
    <source>
        <dbReference type="ARBA" id="ARBA00022989"/>
    </source>
</evidence>
<name>A0A021VPG3_9CELL</name>
<keyword evidence="7" id="KW-1185">Reference proteome</keyword>
<feature type="transmembrane region" description="Helical" evidence="5">
    <location>
        <begin position="35"/>
        <end position="66"/>
    </location>
</feature>
<dbReference type="InterPro" id="IPR003339">
    <property type="entry name" value="ABC/ECF_trnsptr_transmembrane"/>
</dbReference>
<dbReference type="AlphaFoldDB" id="A0A021VPG3"/>
<dbReference type="PANTHER" id="PTHR33514:SF13">
    <property type="entry name" value="PROTEIN ABCI12, CHLOROPLASTIC"/>
    <property type="match status" value="1"/>
</dbReference>
<evidence type="ECO:0000313" key="6">
    <source>
        <dbReference type="EMBL" id="EYR63041.1"/>
    </source>
</evidence>
<feature type="transmembrane region" description="Helical" evidence="5">
    <location>
        <begin position="78"/>
        <end position="95"/>
    </location>
</feature>
<feature type="non-terminal residue" evidence="6">
    <location>
        <position position="197"/>
    </location>
</feature>
<keyword evidence="4 5" id="KW-0472">Membrane</keyword>
<dbReference type="PANTHER" id="PTHR33514">
    <property type="entry name" value="PROTEIN ABCI12, CHLOROPLASTIC"/>
    <property type="match status" value="1"/>
</dbReference>
<sequence>MTRRDRHLRPPWAGPLGLYHAGDTPLHRASPGVKAAALAVLGIAVVALTGPASAVALLGVALVAAAVGRLPVAPTARALLPVLVTAGVVAAYQLWQRGPATALEVGLDLVSLVLAATVVTATTRADRMLDALTRALRPLGRLGLRPDLVALALGLMIRTVPELARSAAEVRDAARARGLEREPRAVVVPVALRAVGR</sequence>
<reference evidence="6 7" key="1">
    <citation type="submission" date="2014-01" db="EMBL/GenBank/DDBJ databases">
        <title>Actinotalea ferrariae CF5-4.</title>
        <authorList>
            <person name="Chen F."/>
            <person name="Li Y."/>
            <person name="Wang G."/>
        </authorList>
    </citation>
    <scope>NUCLEOTIDE SEQUENCE [LARGE SCALE GENOMIC DNA]</scope>
    <source>
        <strain evidence="6 7">CF5-4</strain>
    </source>
</reference>
<evidence type="ECO:0000256" key="2">
    <source>
        <dbReference type="ARBA" id="ARBA00022692"/>
    </source>
</evidence>
<dbReference type="EMBL" id="AXCW01000136">
    <property type="protein sequence ID" value="EYR63041.1"/>
    <property type="molecule type" value="Genomic_DNA"/>
</dbReference>
<evidence type="ECO:0000256" key="4">
    <source>
        <dbReference type="ARBA" id="ARBA00023136"/>
    </source>
</evidence>
<dbReference type="Proteomes" id="UP000019753">
    <property type="component" value="Unassembled WGS sequence"/>
</dbReference>
<comment type="caution">
    <text evidence="6">The sequence shown here is derived from an EMBL/GenBank/DDBJ whole genome shotgun (WGS) entry which is preliminary data.</text>
</comment>
<proteinExistence type="predicted"/>
<keyword evidence="2 5" id="KW-0812">Transmembrane</keyword>